<dbReference type="GO" id="GO:0110001">
    <property type="term" value="C:toxin-antitoxin complex"/>
    <property type="evidence" value="ECO:0007669"/>
    <property type="project" value="InterPro"/>
</dbReference>
<keyword evidence="3" id="KW-0540">Nuclease</keyword>
<keyword evidence="2" id="KW-1277">Toxin-antitoxin system</keyword>
<dbReference type="AlphaFoldDB" id="A0A0A1VSF8"/>
<dbReference type="Proteomes" id="UP000030321">
    <property type="component" value="Unassembled WGS sequence"/>
</dbReference>
<keyword evidence="7" id="KW-0808">Transferase</keyword>
<dbReference type="GO" id="GO:0016740">
    <property type="term" value="F:transferase activity"/>
    <property type="evidence" value="ECO:0007669"/>
    <property type="project" value="UniProtKB-KW"/>
</dbReference>
<protein>
    <submittedName>
        <fullName evidence="7">Nucleotidyltransferase</fullName>
    </submittedName>
</protein>
<evidence type="ECO:0000313" key="8">
    <source>
        <dbReference type="Proteomes" id="UP000030321"/>
    </source>
</evidence>
<proteinExistence type="inferred from homology"/>
<keyword evidence="4" id="KW-0547">Nucleotide-binding</keyword>
<evidence type="ECO:0000256" key="1">
    <source>
        <dbReference type="ARBA" id="ARBA00022553"/>
    </source>
</evidence>
<gene>
    <name evidence="7" type="ORF">N44_01325</name>
</gene>
<evidence type="ECO:0000256" key="5">
    <source>
        <dbReference type="ARBA" id="ARBA00022801"/>
    </source>
</evidence>
<organism evidence="7 8">
    <name type="scientific">Microcystis aeruginosa NIES-44</name>
    <dbReference type="NCBI Taxonomy" id="449439"/>
    <lineage>
        <taxon>Bacteria</taxon>
        <taxon>Bacillati</taxon>
        <taxon>Cyanobacteriota</taxon>
        <taxon>Cyanophyceae</taxon>
        <taxon>Oscillatoriophycideae</taxon>
        <taxon>Chroococcales</taxon>
        <taxon>Microcystaceae</taxon>
        <taxon>Microcystis</taxon>
    </lineage>
</organism>
<dbReference type="RefSeq" id="WP_045358548.1">
    <property type="nucleotide sequence ID" value="NZ_BBPA01000025.1"/>
</dbReference>
<evidence type="ECO:0000256" key="2">
    <source>
        <dbReference type="ARBA" id="ARBA00022649"/>
    </source>
</evidence>
<reference evidence="8" key="1">
    <citation type="journal article" date="2015" name="Genome">
        <title>Whole Genome Sequence of the Non-Microcystin-Producing Microcystis aeruginosa Strain NIES-44.</title>
        <authorList>
            <person name="Okano K."/>
            <person name="Miyata N."/>
            <person name="Ozaki Y."/>
        </authorList>
    </citation>
    <scope>NUCLEOTIDE SEQUENCE [LARGE SCALE GENOMIC DNA]</scope>
    <source>
        <strain evidence="8">NIES-44</strain>
    </source>
</reference>
<dbReference type="GO" id="GO:0000166">
    <property type="term" value="F:nucleotide binding"/>
    <property type="evidence" value="ECO:0007669"/>
    <property type="project" value="UniProtKB-KW"/>
</dbReference>
<dbReference type="InterPro" id="IPR051813">
    <property type="entry name" value="HepT_RNase_toxin"/>
</dbReference>
<evidence type="ECO:0000256" key="6">
    <source>
        <dbReference type="ARBA" id="ARBA00024207"/>
    </source>
</evidence>
<dbReference type="InterPro" id="IPR008201">
    <property type="entry name" value="HepT-like"/>
</dbReference>
<dbReference type="InterPro" id="IPR037038">
    <property type="entry name" value="HepT-like_sf"/>
</dbReference>
<keyword evidence="1" id="KW-0597">Phosphoprotein</keyword>
<evidence type="ECO:0000256" key="4">
    <source>
        <dbReference type="ARBA" id="ARBA00022741"/>
    </source>
</evidence>
<dbReference type="PANTHER" id="PTHR34139">
    <property type="entry name" value="UPF0331 PROTEIN MJ0127"/>
    <property type="match status" value="1"/>
</dbReference>
<accession>A0A0A1VSF8</accession>
<evidence type="ECO:0000256" key="3">
    <source>
        <dbReference type="ARBA" id="ARBA00022722"/>
    </source>
</evidence>
<dbReference type="GO" id="GO:0004540">
    <property type="term" value="F:RNA nuclease activity"/>
    <property type="evidence" value="ECO:0007669"/>
    <property type="project" value="InterPro"/>
</dbReference>
<dbReference type="Pfam" id="PF01934">
    <property type="entry name" value="HepT-like"/>
    <property type="match status" value="1"/>
</dbReference>
<keyword evidence="5" id="KW-0378">Hydrolase</keyword>
<evidence type="ECO:0000313" key="7">
    <source>
        <dbReference type="EMBL" id="GAL92767.1"/>
    </source>
</evidence>
<sequence>MNEDQVYLGYILDCIDKIKEYSQGGKQEFFANSMISDAIIRRLQTLAESTQRLSEELKANIPDVDWRNISGFRNILVHDYLGGIDLNTVWDVVENYLDNLREQILRHLESVNT</sequence>
<dbReference type="PANTHER" id="PTHR34139:SF1">
    <property type="entry name" value="RNASE MJ1380-RELATED"/>
    <property type="match status" value="1"/>
</dbReference>
<dbReference type="EMBL" id="BBPA01000025">
    <property type="protein sequence ID" value="GAL92767.1"/>
    <property type="molecule type" value="Genomic_DNA"/>
</dbReference>
<name>A0A0A1VSF8_MICAE</name>
<comment type="caution">
    <text evidence="7">The sequence shown here is derived from an EMBL/GenBank/DDBJ whole genome shotgun (WGS) entry which is preliminary data.</text>
</comment>
<dbReference type="GO" id="GO:0016787">
    <property type="term" value="F:hydrolase activity"/>
    <property type="evidence" value="ECO:0007669"/>
    <property type="project" value="UniProtKB-KW"/>
</dbReference>
<dbReference type="Gene3D" id="1.20.120.580">
    <property type="entry name" value="bsu32300-like"/>
    <property type="match status" value="1"/>
</dbReference>
<comment type="similarity">
    <text evidence="6">Belongs to the HepT RNase toxin family.</text>
</comment>